<dbReference type="PROSITE" id="PS51257">
    <property type="entry name" value="PROKAR_LIPOPROTEIN"/>
    <property type="match status" value="1"/>
</dbReference>
<dbReference type="PRINTS" id="PR00368">
    <property type="entry name" value="FADPNR"/>
</dbReference>
<dbReference type="AlphaFoldDB" id="A0A1M6NC28"/>
<evidence type="ECO:0000256" key="2">
    <source>
        <dbReference type="ARBA" id="ARBA00023002"/>
    </source>
</evidence>
<dbReference type="PANTHER" id="PTHR48105">
    <property type="entry name" value="THIOREDOXIN REDUCTASE 1-RELATED-RELATED"/>
    <property type="match status" value="1"/>
</dbReference>
<dbReference type="InterPro" id="IPR023856">
    <property type="entry name" value="Bdr"/>
</dbReference>
<dbReference type="Gene3D" id="3.50.50.60">
    <property type="entry name" value="FAD/NAD(P)-binding domain"/>
    <property type="match status" value="1"/>
</dbReference>
<dbReference type="Pfam" id="PF13738">
    <property type="entry name" value="Pyr_redox_3"/>
    <property type="match status" value="1"/>
</dbReference>
<proteinExistence type="predicted"/>
<dbReference type="InterPro" id="IPR050097">
    <property type="entry name" value="Ferredoxin-NADP_redctase_2"/>
</dbReference>
<organism evidence="3 4">
    <name type="scientific">Reichenbachiella agariperforans</name>
    <dbReference type="NCBI Taxonomy" id="156994"/>
    <lineage>
        <taxon>Bacteria</taxon>
        <taxon>Pseudomonadati</taxon>
        <taxon>Bacteroidota</taxon>
        <taxon>Cytophagia</taxon>
        <taxon>Cytophagales</taxon>
        <taxon>Reichenbachiellaceae</taxon>
        <taxon>Reichenbachiella</taxon>
    </lineage>
</organism>
<accession>A0A1M6NC28</accession>
<dbReference type="PRINTS" id="PR00469">
    <property type="entry name" value="PNDRDTASEII"/>
</dbReference>
<name>A0A1M6NC28_REIAG</name>
<dbReference type="NCBIfam" id="TIGR04018">
    <property type="entry name" value="Bthiol_YpdA"/>
    <property type="match status" value="1"/>
</dbReference>
<protein>
    <submittedName>
        <fullName evidence="3">Thioredoxin reductase (NADPH)</fullName>
    </submittedName>
</protein>
<dbReference type="GO" id="GO:0016491">
    <property type="term" value="F:oxidoreductase activity"/>
    <property type="evidence" value="ECO:0007669"/>
    <property type="project" value="UniProtKB-KW"/>
</dbReference>
<dbReference type="Proteomes" id="UP000184474">
    <property type="component" value="Unassembled WGS sequence"/>
</dbReference>
<evidence type="ECO:0000256" key="1">
    <source>
        <dbReference type="ARBA" id="ARBA00022630"/>
    </source>
</evidence>
<dbReference type="SUPFAM" id="SSF51905">
    <property type="entry name" value="FAD/NAD(P)-binding domain"/>
    <property type="match status" value="1"/>
</dbReference>
<dbReference type="RefSeq" id="WP_073120997.1">
    <property type="nucleotide sequence ID" value="NZ_FRAA01000002.1"/>
</dbReference>
<sequence>MSEKKIYDVIIIGGGPIGLACGIEAKKKGLSYVIIEKGCLVNSLYNYPMNMTFFSTSEKLEIGGVPFISHNSKPTRAEALEYYRRVTTTWELDIKLYEKVKSVQKTDTFAIKTDKGNYQSKHVVLSTGFYDLPFLLNVKGENLSKVKHYYDEPHPYFGQKIVVIGAANSAVDVALETYRKGAEVTMVIRHEAINPRVKYWVLPDIENRIKESSIKAYFSSSIAEIREHEVDIMTPEGLVTIENDFVLAMTGYQPSFPFLEGMGIEIGKDNMKTPVHNPETMETNVSGLYLAGVVCGGLQTNKWFIENSRVHAEVIVENIVSG</sequence>
<reference evidence="4" key="1">
    <citation type="submission" date="2016-11" db="EMBL/GenBank/DDBJ databases">
        <authorList>
            <person name="Varghese N."/>
            <person name="Submissions S."/>
        </authorList>
    </citation>
    <scope>NUCLEOTIDE SEQUENCE [LARGE SCALE GENOMIC DNA]</scope>
    <source>
        <strain evidence="4">DSM 26134</strain>
    </source>
</reference>
<gene>
    <name evidence="3" type="ORF">SAMN04488028_102196</name>
</gene>
<keyword evidence="4" id="KW-1185">Reference proteome</keyword>
<keyword evidence="2" id="KW-0560">Oxidoreductase</keyword>
<dbReference type="InterPro" id="IPR036188">
    <property type="entry name" value="FAD/NAD-bd_sf"/>
</dbReference>
<dbReference type="STRING" id="156994.SAMN04488028_102196"/>
<dbReference type="EMBL" id="FRAA01000002">
    <property type="protein sequence ID" value="SHJ93259.1"/>
    <property type="molecule type" value="Genomic_DNA"/>
</dbReference>
<evidence type="ECO:0000313" key="4">
    <source>
        <dbReference type="Proteomes" id="UP000184474"/>
    </source>
</evidence>
<keyword evidence="1" id="KW-0285">Flavoprotein</keyword>
<evidence type="ECO:0000313" key="3">
    <source>
        <dbReference type="EMBL" id="SHJ93259.1"/>
    </source>
</evidence>